<dbReference type="InterPro" id="IPR050738">
    <property type="entry name" value="Sulfatase"/>
</dbReference>
<comment type="caution">
    <text evidence="8">The sequence shown here is derived from an EMBL/GenBank/DDBJ whole genome shotgun (WGS) entry which is preliminary data.</text>
</comment>
<reference evidence="9" key="1">
    <citation type="journal article" date="2019" name="Int. J. Syst. Evol. Microbiol.">
        <title>The Global Catalogue of Microorganisms (GCM) 10K type strain sequencing project: providing services to taxonomists for standard genome sequencing and annotation.</title>
        <authorList>
            <consortium name="The Broad Institute Genomics Platform"/>
            <consortium name="The Broad Institute Genome Sequencing Center for Infectious Disease"/>
            <person name="Wu L."/>
            <person name="Ma J."/>
        </authorList>
    </citation>
    <scope>NUCLEOTIDE SEQUENCE [LARGE SCALE GENOMIC DNA]</scope>
    <source>
        <strain evidence="9">CECT 7706</strain>
    </source>
</reference>
<dbReference type="CDD" id="cd16144">
    <property type="entry name" value="ARS_like"/>
    <property type="match status" value="1"/>
</dbReference>
<dbReference type="Gene3D" id="3.40.720.10">
    <property type="entry name" value="Alkaline Phosphatase, subunit A"/>
    <property type="match status" value="1"/>
</dbReference>
<dbReference type="PANTHER" id="PTHR42693">
    <property type="entry name" value="ARYLSULFATASE FAMILY MEMBER"/>
    <property type="match status" value="1"/>
</dbReference>
<feature type="signal peptide" evidence="6">
    <location>
        <begin position="1"/>
        <end position="21"/>
    </location>
</feature>
<evidence type="ECO:0000256" key="4">
    <source>
        <dbReference type="ARBA" id="ARBA00022837"/>
    </source>
</evidence>
<organism evidence="8 9">
    <name type="scientific">Cyclobacterium jeungdonense</name>
    <dbReference type="NCBI Taxonomy" id="708087"/>
    <lineage>
        <taxon>Bacteria</taxon>
        <taxon>Pseudomonadati</taxon>
        <taxon>Bacteroidota</taxon>
        <taxon>Cytophagia</taxon>
        <taxon>Cytophagales</taxon>
        <taxon>Cyclobacteriaceae</taxon>
        <taxon>Cyclobacterium</taxon>
    </lineage>
</organism>
<evidence type="ECO:0000256" key="5">
    <source>
        <dbReference type="SAM" id="MobiDB-lite"/>
    </source>
</evidence>
<evidence type="ECO:0000256" key="6">
    <source>
        <dbReference type="SAM" id="SignalP"/>
    </source>
</evidence>
<evidence type="ECO:0000313" key="8">
    <source>
        <dbReference type="EMBL" id="MDN3690707.1"/>
    </source>
</evidence>
<evidence type="ECO:0000259" key="7">
    <source>
        <dbReference type="Pfam" id="PF00884"/>
    </source>
</evidence>
<dbReference type="SUPFAM" id="SSF53649">
    <property type="entry name" value="Alkaline phosphatase-like"/>
    <property type="match status" value="1"/>
</dbReference>
<feature type="chain" id="PRO_5047453189" evidence="6">
    <location>
        <begin position="22"/>
        <end position="470"/>
    </location>
</feature>
<dbReference type="InterPro" id="IPR024607">
    <property type="entry name" value="Sulfatase_CS"/>
</dbReference>
<dbReference type="Proteomes" id="UP001236663">
    <property type="component" value="Unassembled WGS sequence"/>
</dbReference>
<evidence type="ECO:0000256" key="1">
    <source>
        <dbReference type="ARBA" id="ARBA00008779"/>
    </source>
</evidence>
<feature type="region of interest" description="Disordered" evidence="5">
    <location>
        <begin position="244"/>
        <end position="264"/>
    </location>
</feature>
<keyword evidence="6" id="KW-0732">Signal</keyword>
<dbReference type="Gene3D" id="3.30.1120.10">
    <property type="match status" value="1"/>
</dbReference>
<comment type="similarity">
    <text evidence="1">Belongs to the sulfatase family.</text>
</comment>
<dbReference type="RefSeq" id="WP_163382830.1">
    <property type="nucleotide sequence ID" value="NZ_JAUFQS010000047.1"/>
</dbReference>
<evidence type="ECO:0000313" key="9">
    <source>
        <dbReference type="Proteomes" id="UP001236663"/>
    </source>
</evidence>
<evidence type="ECO:0000256" key="2">
    <source>
        <dbReference type="ARBA" id="ARBA00022723"/>
    </source>
</evidence>
<dbReference type="PROSITE" id="PS00523">
    <property type="entry name" value="SULFATASE_1"/>
    <property type="match status" value="1"/>
</dbReference>
<evidence type="ECO:0000256" key="3">
    <source>
        <dbReference type="ARBA" id="ARBA00022801"/>
    </source>
</evidence>
<name>A0ABT8CE87_9BACT</name>
<gene>
    <name evidence="8" type="ORF">QWZ15_22995</name>
</gene>
<feature type="domain" description="Sulfatase N-terminal" evidence="7">
    <location>
        <begin position="31"/>
        <end position="372"/>
    </location>
</feature>
<keyword evidence="2" id="KW-0479">Metal-binding</keyword>
<dbReference type="PANTHER" id="PTHR42693:SF53">
    <property type="entry name" value="ENDO-4-O-SULFATASE"/>
    <property type="match status" value="1"/>
</dbReference>
<dbReference type="Pfam" id="PF00884">
    <property type="entry name" value="Sulfatase"/>
    <property type="match status" value="1"/>
</dbReference>
<keyword evidence="3" id="KW-0378">Hydrolase</keyword>
<sequence>MKVKTTLCLMGLVFLLAQSYAQNQLPEGSPPNIIVILADDLGYGDVGGFYGGKAHTPNLNRLADEGMLFTDFHSNGAMCSPTRAALLTGRYQQRLGIEDPLPGDWQQKGVGAIKGIARENLHSTPTMADYLKKAGYTTAFFGKWHLGNHPEASPLNFGFDEFKGLTSGDGDYFTKLDRYGFPDWWHNEKLAFQEGYATDVITDNGIQFIKQNKKQPFFLYLAHLGVHFPWQSPADAHLETRKEGVDYTSSHPGPASKLGPHSPEEVPETLVSMIEALDRNVGKLLAYLKAEGLDQNTLLFFTSDNGQYLDYQGDTWPVVGSNGILRGEKSDLYEGGHRVPAIAWWPGRIPAGSRSSETLASFDLLPTFLELTEQSLPNPKGQDRLDGQSLLPILTAGSKMPDRSLFWRTPEAIAVRKGPWKLLEDRVNDSLALYHLGQDLAESRDLKSDYPEIVRELNFEKDRWEQEMDK</sequence>
<keyword evidence="4" id="KW-0106">Calcium</keyword>
<dbReference type="InterPro" id="IPR000917">
    <property type="entry name" value="Sulfatase_N"/>
</dbReference>
<dbReference type="InterPro" id="IPR017850">
    <property type="entry name" value="Alkaline_phosphatase_core_sf"/>
</dbReference>
<proteinExistence type="inferred from homology"/>
<dbReference type="EMBL" id="JAUFQS010000047">
    <property type="protein sequence ID" value="MDN3690707.1"/>
    <property type="molecule type" value="Genomic_DNA"/>
</dbReference>
<protein>
    <submittedName>
        <fullName evidence="8">Sulfatase</fullName>
    </submittedName>
</protein>
<accession>A0ABT8CE87</accession>
<keyword evidence="9" id="KW-1185">Reference proteome</keyword>